<proteinExistence type="predicted"/>
<dbReference type="PANTHER" id="PTHR48051">
    <property type="match status" value="1"/>
</dbReference>
<feature type="signal peptide" evidence="3">
    <location>
        <begin position="1"/>
        <end position="23"/>
    </location>
</feature>
<dbReference type="Gene3D" id="3.80.10.10">
    <property type="entry name" value="Ribonuclease Inhibitor"/>
    <property type="match status" value="1"/>
</dbReference>
<dbReference type="PROSITE" id="PS51450">
    <property type="entry name" value="LRR"/>
    <property type="match status" value="1"/>
</dbReference>
<dbReference type="InterPro" id="IPR001611">
    <property type="entry name" value="Leu-rich_rpt"/>
</dbReference>
<evidence type="ECO:0000256" key="3">
    <source>
        <dbReference type="SAM" id="SignalP"/>
    </source>
</evidence>
<protein>
    <recommendedName>
        <fullName evidence="4">Disease resistance R13L4/SHOC-2-like LRR domain-containing protein</fullName>
    </recommendedName>
</protein>
<dbReference type="InterPro" id="IPR050216">
    <property type="entry name" value="LRR_domain-containing"/>
</dbReference>
<dbReference type="InterPro" id="IPR003591">
    <property type="entry name" value="Leu-rich_rpt_typical-subtyp"/>
</dbReference>
<evidence type="ECO:0000256" key="1">
    <source>
        <dbReference type="ARBA" id="ARBA00022614"/>
    </source>
</evidence>
<gene>
    <name evidence="5" type="ORF">COX82_01205</name>
</gene>
<dbReference type="Proteomes" id="UP000228750">
    <property type="component" value="Unassembled WGS sequence"/>
</dbReference>
<evidence type="ECO:0000313" key="6">
    <source>
        <dbReference type="Proteomes" id="UP000228750"/>
    </source>
</evidence>
<dbReference type="SMART" id="SM00369">
    <property type="entry name" value="LRR_TYP"/>
    <property type="match status" value="2"/>
</dbReference>
<dbReference type="PROSITE" id="PS51257">
    <property type="entry name" value="PROKAR_LIPOPROTEIN"/>
    <property type="match status" value="1"/>
</dbReference>
<evidence type="ECO:0000256" key="2">
    <source>
        <dbReference type="ARBA" id="ARBA00022737"/>
    </source>
</evidence>
<sequence>MKSSYILPVLVLSSLLLSGCVYTTDTQTTPTVSPSEQQQPTVQDKVNDKDTILSLDNRGLTSVPSDIFDNTAIEVLDLSHNDLTGSLPAEIRHLSRLKTLDMSYNSMTGIPAEIGQLTELETLNLSHNQFTGLPYELGNLTHLRTLDISGNNYSTEDLAIIEKQLPSSVTIIQ</sequence>
<dbReference type="Pfam" id="PF23598">
    <property type="entry name" value="LRR_14"/>
    <property type="match status" value="1"/>
</dbReference>
<comment type="caution">
    <text evidence="5">The sequence shown here is derived from an EMBL/GenBank/DDBJ whole genome shotgun (WGS) entry which is preliminary data.</text>
</comment>
<dbReference type="SUPFAM" id="SSF52058">
    <property type="entry name" value="L domain-like"/>
    <property type="match status" value="1"/>
</dbReference>
<dbReference type="GO" id="GO:0005737">
    <property type="term" value="C:cytoplasm"/>
    <property type="evidence" value="ECO:0007669"/>
    <property type="project" value="TreeGrafter"/>
</dbReference>
<feature type="chain" id="PRO_5014908865" description="Disease resistance R13L4/SHOC-2-like LRR domain-containing protein" evidence="3">
    <location>
        <begin position="24"/>
        <end position="173"/>
    </location>
</feature>
<dbReference type="InterPro" id="IPR032675">
    <property type="entry name" value="LRR_dom_sf"/>
</dbReference>
<dbReference type="EMBL" id="PFPJ01000020">
    <property type="protein sequence ID" value="PIZ94176.1"/>
    <property type="molecule type" value="Genomic_DNA"/>
</dbReference>
<dbReference type="PRINTS" id="PR00019">
    <property type="entry name" value="LEURICHRPT"/>
</dbReference>
<organism evidence="5 6">
    <name type="scientific">Candidatus Magasanikbacteria bacterium CG_4_10_14_0_2_um_filter_41_10</name>
    <dbReference type="NCBI Taxonomy" id="1974638"/>
    <lineage>
        <taxon>Bacteria</taxon>
        <taxon>Candidatus Magasanikiibacteriota</taxon>
    </lineage>
</organism>
<name>A0A2M7V6A2_9BACT</name>
<keyword evidence="1" id="KW-0433">Leucine-rich repeat</keyword>
<accession>A0A2M7V6A2</accession>
<evidence type="ECO:0000313" key="5">
    <source>
        <dbReference type="EMBL" id="PIZ94176.1"/>
    </source>
</evidence>
<dbReference type="PANTHER" id="PTHR48051:SF1">
    <property type="entry name" value="RAS SUPPRESSOR PROTEIN 1"/>
    <property type="match status" value="1"/>
</dbReference>
<dbReference type="AlphaFoldDB" id="A0A2M7V6A2"/>
<dbReference type="FunFam" id="3.80.10.10:FF:000383">
    <property type="entry name" value="Leucine-rich repeat receptor protein kinase EMS1"/>
    <property type="match status" value="1"/>
</dbReference>
<evidence type="ECO:0000259" key="4">
    <source>
        <dbReference type="Pfam" id="PF23598"/>
    </source>
</evidence>
<keyword evidence="2" id="KW-0677">Repeat</keyword>
<feature type="domain" description="Disease resistance R13L4/SHOC-2-like LRR" evidence="4">
    <location>
        <begin position="53"/>
        <end position="153"/>
    </location>
</feature>
<keyword evidence="3" id="KW-0732">Signal</keyword>
<dbReference type="InterPro" id="IPR055414">
    <property type="entry name" value="LRR_R13L4/SHOC2-like"/>
</dbReference>
<reference evidence="6" key="1">
    <citation type="submission" date="2017-09" db="EMBL/GenBank/DDBJ databases">
        <title>Depth-based differentiation of microbial function through sediment-hosted aquifers and enrichment of novel symbionts in the deep terrestrial subsurface.</title>
        <authorList>
            <person name="Probst A.J."/>
            <person name="Ladd B."/>
            <person name="Jarett J.K."/>
            <person name="Geller-Mcgrath D.E."/>
            <person name="Sieber C.M.K."/>
            <person name="Emerson J.B."/>
            <person name="Anantharaman K."/>
            <person name="Thomas B.C."/>
            <person name="Malmstrom R."/>
            <person name="Stieglmeier M."/>
            <person name="Klingl A."/>
            <person name="Woyke T."/>
            <person name="Ryan C.M."/>
            <person name="Banfield J.F."/>
        </authorList>
    </citation>
    <scope>NUCLEOTIDE SEQUENCE [LARGE SCALE GENOMIC DNA]</scope>
</reference>